<dbReference type="SUPFAM" id="SSF56219">
    <property type="entry name" value="DNase I-like"/>
    <property type="match status" value="1"/>
</dbReference>
<dbReference type="PANTHER" id="PTHR33395">
    <property type="entry name" value="TRANSCRIPTASE, PUTATIVE-RELATED-RELATED"/>
    <property type="match status" value="1"/>
</dbReference>
<dbReference type="CDD" id="cd01650">
    <property type="entry name" value="RT_nLTR_like"/>
    <property type="match status" value="1"/>
</dbReference>
<dbReference type="GO" id="GO:0061343">
    <property type="term" value="P:cell adhesion involved in heart morphogenesis"/>
    <property type="evidence" value="ECO:0007669"/>
    <property type="project" value="TreeGrafter"/>
</dbReference>
<name>A0AAU9UGP3_EUPED</name>
<dbReference type="SUPFAM" id="SSF56672">
    <property type="entry name" value="DNA/RNA polymerases"/>
    <property type="match status" value="1"/>
</dbReference>
<accession>A0AAU9UGP3</accession>
<organism evidence="2 3">
    <name type="scientific">Euphydryas editha</name>
    <name type="common">Edith's checkerspot</name>
    <dbReference type="NCBI Taxonomy" id="104508"/>
    <lineage>
        <taxon>Eukaryota</taxon>
        <taxon>Metazoa</taxon>
        <taxon>Ecdysozoa</taxon>
        <taxon>Arthropoda</taxon>
        <taxon>Hexapoda</taxon>
        <taxon>Insecta</taxon>
        <taxon>Pterygota</taxon>
        <taxon>Neoptera</taxon>
        <taxon>Endopterygota</taxon>
        <taxon>Lepidoptera</taxon>
        <taxon>Glossata</taxon>
        <taxon>Ditrysia</taxon>
        <taxon>Papilionoidea</taxon>
        <taxon>Nymphalidae</taxon>
        <taxon>Nymphalinae</taxon>
        <taxon>Euphydryas</taxon>
    </lineage>
</organism>
<evidence type="ECO:0000313" key="2">
    <source>
        <dbReference type="EMBL" id="CAH2098333.1"/>
    </source>
</evidence>
<dbReference type="GO" id="GO:0071897">
    <property type="term" value="P:DNA biosynthetic process"/>
    <property type="evidence" value="ECO:0007669"/>
    <property type="project" value="UniProtKB-ARBA"/>
</dbReference>
<dbReference type="PANTHER" id="PTHR33395:SF22">
    <property type="entry name" value="REVERSE TRANSCRIPTASE DOMAIN-CONTAINING PROTEIN"/>
    <property type="match status" value="1"/>
</dbReference>
<proteinExistence type="predicted"/>
<dbReference type="Gene3D" id="3.60.10.10">
    <property type="entry name" value="Endonuclease/exonuclease/phosphatase"/>
    <property type="match status" value="1"/>
</dbReference>
<dbReference type="GO" id="GO:0031012">
    <property type="term" value="C:extracellular matrix"/>
    <property type="evidence" value="ECO:0007669"/>
    <property type="project" value="TreeGrafter"/>
</dbReference>
<dbReference type="Pfam" id="PF00078">
    <property type="entry name" value="RVT_1"/>
    <property type="match status" value="1"/>
</dbReference>
<dbReference type="EMBL" id="CAKOGL010000019">
    <property type="protein sequence ID" value="CAH2098333.1"/>
    <property type="molecule type" value="Genomic_DNA"/>
</dbReference>
<dbReference type="InterPro" id="IPR000477">
    <property type="entry name" value="RT_dom"/>
</dbReference>
<dbReference type="InterPro" id="IPR043502">
    <property type="entry name" value="DNA/RNA_pol_sf"/>
</dbReference>
<keyword evidence="3" id="KW-1185">Reference proteome</keyword>
<dbReference type="InterPro" id="IPR005135">
    <property type="entry name" value="Endo/exonuclease/phosphatase"/>
</dbReference>
<evidence type="ECO:0000259" key="1">
    <source>
        <dbReference type="PROSITE" id="PS50878"/>
    </source>
</evidence>
<dbReference type="GO" id="GO:0003824">
    <property type="term" value="F:catalytic activity"/>
    <property type="evidence" value="ECO:0007669"/>
    <property type="project" value="InterPro"/>
</dbReference>
<dbReference type="Proteomes" id="UP001153954">
    <property type="component" value="Unassembled WGS sequence"/>
</dbReference>
<dbReference type="PROSITE" id="PS50878">
    <property type="entry name" value="RT_POL"/>
    <property type="match status" value="1"/>
</dbReference>
<gene>
    <name evidence="2" type="ORF">EEDITHA_LOCUS13457</name>
</gene>
<dbReference type="InterPro" id="IPR036691">
    <property type="entry name" value="Endo/exonu/phosph_ase_sf"/>
</dbReference>
<reference evidence="2" key="1">
    <citation type="submission" date="2022-03" db="EMBL/GenBank/DDBJ databases">
        <authorList>
            <person name="Tunstrom K."/>
        </authorList>
    </citation>
    <scope>NUCLEOTIDE SEQUENCE</scope>
</reference>
<dbReference type="GO" id="GO:0007508">
    <property type="term" value="P:larval heart development"/>
    <property type="evidence" value="ECO:0007669"/>
    <property type="project" value="TreeGrafter"/>
</dbReference>
<dbReference type="Pfam" id="PF14529">
    <property type="entry name" value="Exo_endo_phos_2"/>
    <property type="match status" value="1"/>
</dbReference>
<feature type="domain" description="Reverse transcriptase" evidence="1">
    <location>
        <begin position="498"/>
        <end position="745"/>
    </location>
</feature>
<dbReference type="AlphaFoldDB" id="A0AAU9UGP3"/>
<evidence type="ECO:0000313" key="3">
    <source>
        <dbReference type="Proteomes" id="UP001153954"/>
    </source>
</evidence>
<comment type="caution">
    <text evidence="2">The sequence shown here is derived from an EMBL/GenBank/DDBJ whole genome shotgun (WGS) entry which is preliminary data.</text>
</comment>
<protein>
    <recommendedName>
        <fullName evidence="1">Reverse transcriptase domain-containing protein</fullName>
    </recommendedName>
</protein>
<sequence>MDSKISIFYQNARGLRTKTSCFKRNVLLNNYDIISITETWLLGSIHDEELFDDRYTVWRRDRDYSLTNQSLGGGVLLGIRRDFAMVGRPEWHTTSEDLWVTIIPYTISRSSVRIHICTIYLCKQNMGNTSSVQLENFSNNLSDIINSCPNDEFIIMGDFNLPHIDWDPQGNYFTLSGISLSGAQINFVDTLAQCDLIQRSQVRNNNNRFLDLVFSNCELDISPCDDPLVPDDIPHHKSLCIRLSHCLESSLKSKKRLKYFYKSGDFNSISTSLNDINWTETLHNKSLDDAVKYFYDTIYDFRNTYVPHKFIQPNSYPPWYSLALIRILKEKHKFFRKFKIYGNQSDYMTFSLLRKRAKTLENSCYESYINKTEDSIITNPRAFWSFTKYNSKKSSSFPSSMSYNSETASTGDKICDLFSNYFQANFLESSPNSNFTYPVTQKMNNYNIGDIYIDNDELLRLLESVNLNKGAGPDDIPPLIILKCAKSFVTPLSILFRRSLDEGYVPNIWKSAFITPIYKNGDKTNIKNYRPISKLCIFAKIFENIVYRQVYATIQSWFIPEQHGFLKGRSTTSNLLLTYDYVSSSMDSGAQVDIIYTDFSKAFDRIDHCILLRKIYMAGIHGNLFRWFSSYINNRSQAVALNGYVSAWVSVPSGVPQGSLLGPLLFAIFLNDISSCFHHSLCLLYADDAKIIKSISSIDDCRLLQEDLNRFNNYCQINKLDLNVSKCHIMNFTRKLNTLRYNYTLKNQTMLHINKIKDLV</sequence>